<dbReference type="Pfam" id="PF01031">
    <property type="entry name" value="Dynamin_M"/>
    <property type="match status" value="1"/>
</dbReference>
<dbReference type="InterPro" id="IPR022812">
    <property type="entry name" value="Dynamin"/>
</dbReference>
<accession>A0AAQ3KGK5</accession>
<evidence type="ECO:0000313" key="7">
    <source>
        <dbReference type="Proteomes" id="UP001327560"/>
    </source>
</evidence>
<keyword evidence="1" id="KW-0547">Nucleotide-binding</keyword>
<protein>
    <recommendedName>
        <fullName evidence="8">Dynamin-related protein 4C-like</fullName>
    </recommendedName>
</protein>
<dbReference type="AlphaFoldDB" id="A0AAQ3KGK5"/>
<feature type="region of interest" description="Disordered" evidence="3">
    <location>
        <begin position="1"/>
        <end position="51"/>
    </location>
</feature>
<dbReference type="InterPro" id="IPR020850">
    <property type="entry name" value="GED_dom"/>
</dbReference>
<proteinExistence type="predicted"/>
<dbReference type="GO" id="GO:0005874">
    <property type="term" value="C:microtubule"/>
    <property type="evidence" value="ECO:0007669"/>
    <property type="project" value="TreeGrafter"/>
</dbReference>
<dbReference type="Gene3D" id="1.20.120.1240">
    <property type="entry name" value="Dynamin, middle domain"/>
    <property type="match status" value="1"/>
</dbReference>
<dbReference type="SUPFAM" id="SSF52540">
    <property type="entry name" value="P-loop containing nucleoside triphosphate hydrolases"/>
    <property type="match status" value="1"/>
</dbReference>
<keyword evidence="7" id="KW-1185">Reference proteome</keyword>
<organism evidence="6 7">
    <name type="scientific">Canna indica</name>
    <name type="common">Indian-shot</name>
    <dbReference type="NCBI Taxonomy" id="4628"/>
    <lineage>
        <taxon>Eukaryota</taxon>
        <taxon>Viridiplantae</taxon>
        <taxon>Streptophyta</taxon>
        <taxon>Embryophyta</taxon>
        <taxon>Tracheophyta</taxon>
        <taxon>Spermatophyta</taxon>
        <taxon>Magnoliopsida</taxon>
        <taxon>Liliopsida</taxon>
        <taxon>Zingiberales</taxon>
        <taxon>Cannaceae</taxon>
        <taxon>Canna</taxon>
    </lineage>
</organism>
<evidence type="ECO:0000259" key="4">
    <source>
        <dbReference type="PROSITE" id="PS51388"/>
    </source>
</evidence>
<dbReference type="Pfam" id="PF02212">
    <property type="entry name" value="GED"/>
    <property type="match status" value="1"/>
</dbReference>
<dbReference type="EMBL" id="CP136894">
    <property type="protein sequence ID" value="WOL06980.1"/>
    <property type="molecule type" value="Genomic_DNA"/>
</dbReference>
<dbReference type="PROSITE" id="PS51388">
    <property type="entry name" value="GED"/>
    <property type="match status" value="1"/>
</dbReference>
<dbReference type="InterPro" id="IPR045063">
    <property type="entry name" value="Dynamin_N"/>
</dbReference>
<evidence type="ECO:0000256" key="2">
    <source>
        <dbReference type="ARBA" id="ARBA00023134"/>
    </source>
</evidence>
<dbReference type="GO" id="GO:0005737">
    <property type="term" value="C:cytoplasm"/>
    <property type="evidence" value="ECO:0007669"/>
    <property type="project" value="TreeGrafter"/>
</dbReference>
<dbReference type="SMART" id="SM00053">
    <property type="entry name" value="DYNc"/>
    <property type="match status" value="1"/>
</dbReference>
<dbReference type="InterPro" id="IPR027417">
    <property type="entry name" value="P-loop_NTPase"/>
</dbReference>
<dbReference type="Gene3D" id="3.40.50.300">
    <property type="entry name" value="P-loop containing nucleotide triphosphate hydrolases"/>
    <property type="match status" value="1"/>
</dbReference>
<name>A0AAQ3KGK5_9LILI</name>
<gene>
    <name evidence="6" type="ORF">Cni_G15715</name>
</gene>
<feature type="domain" description="Dynamin-type G" evidence="5">
    <location>
        <begin position="1"/>
        <end position="218"/>
    </location>
</feature>
<feature type="domain" description="GED" evidence="4">
    <location>
        <begin position="469"/>
        <end position="562"/>
    </location>
</feature>
<evidence type="ECO:0000256" key="1">
    <source>
        <dbReference type="ARBA" id="ARBA00022741"/>
    </source>
</evidence>
<sequence>MTLSPTSPFSSSSTRVRSSLPRSLPSLTTLTPQPPTSRATEKASPTSLSPSYIVKKKGVPDLTMVDLPGITRVPVHGQPENIYEQISDIIMKYITPKESIILNVLSATVDFPTCESIRMSQCVDKPGQRTLAVVTKVDKAPEGLLEKVTSDDVNIGLGYVCVRNRVGNETYEEARAEEKRLFRENPLLLAMEKSIVGVDMLAHKLTQIQATGISKCLPEIQRKINRKLDRYTAELNQMPEILSTLADALRAFMRILSAAKESLRKLLIRGDFEEFPEDLDFHATTRVFNMHEKYSQQLPSQYPIFEEEFLMEEIGVLEENTSICLPNFLGRSAFQAILKKKLKLVADAPRDHVIDVWRYIEDVVTRVLLLHSVNFPQLQSSIRAAAHNVIDKMRKRSLHTVKEIIEMEMAADYTSNPYYTMRWNELMKGQGAFKESIDDHTKPTTLELDGIGIVEVGHLRCYGDMAVMAFDLRMRMMVYWNIVMLRLIDGMALHVVFNIKRLVEDEMEEEIAKNLVGEDMTGLGKMMEESTSIAARRVRLKTSIKLLKDPSKYWPRFVTAVPALSNK</sequence>
<dbReference type="GO" id="GO:0008017">
    <property type="term" value="F:microtubule binding"/>
    <property type="evidence" value="ECO:0007669"/>
    <property type="project" value="TreeGrafter"/>
</dbReference>
<dbReference type="GO" id="GO:0016020">
    <property type="term" value="C:membrane"/>
    <property type="evidence" value="ECO:0007669"/>
    <property type="project" value="TreeGrafter"/>
</dbReference>
<reference evidence="6 7" key="1">
    <citation type="submission" date="2023-10" db="EMBL/GenBank/DDBJ databases">
        <title>Chromosome-scale genome assembly provides insights into flower coloration mechanisms of Canna indica.</title>
        <authorList>
            <person name="Li C."/>
        </authorList>
    </citation>
    <scope>NUCLEOTIDE SEQUENCE [LARGE SCALE GENOMIC DNA]</scope>
    <source>
        <tissue evidence="6">Flower</tissue>
    </source>
</reference>
<evidence type="ECO:0000256" key="3">
    <source>
        <dbReference type="SAM" id="MobiDB-lite"/>
    </source>
</evidence>
<dbReference type="InterPro" id="IPR030381">
    <property type="entry name" value="G_DYNAMIN_dom"/>
</dbReference>
<dbReference type="Proteomes" id="UP001327560">
    <property type="component" value="Chromosome 5"/>
</dbReference>
<dbReference type="PROSITE" id="PS51718">
    <property type="entry name" value="G_DYNAMIN_2"/>
    <property type="match status" value="1"/>
</dbReference>
<dbReference type="PANTHER" id="PTHR11566">
    <property type="entry name" value="DYNAMIN"/>
    <property type="match status" value="1"/>
</dbReference>
<dbReference type="GO" id="GO:0005525">
    <property type="term" value="F:GTP binding"/>
    <property type="evidence" value="ECO:0007669"/>
    <property type="project" value="InterPro"/>
</dbReference>
<evidence type="ECO:0000313" key="6">
    <source>
        <dbReference type="EMBL" id="WOL06980.1"/>
    </source>
</evidence>
<evidence type="ECO:0000259" key="5">
    <source>
        <dbReference type="PROSITE" id="PS51718"/>
    </source>
</evidence>
<feature type="compositionally biased region" description="Low complexity" evidence="3">
    <location>
        <begin position="1"/>
        <end position="31"/>
    </location>
</feature>
<dbReference type="PANTHER" id="PTHR11566:SF173">
    <property type="entry name" value="DYNAMIN-RELATED PROTEIN 4C"/>
    <property type="match status" value="1"/>
</dbReference>
<evidence type="ECO:0008006" key="8">
    <source>
        <dbReference type="Google" id="ProtNLM"/>
    </source>
</evidence>
<dbReference type="InterPro" id="IPR003130">
    <property type="entry name" value="GED"/>
</dbReference>
<keyword evidence="2" id="KW-0342">GTP-binding</keyword>
<dbReference type="PRINTS" id="PR00195">
    <property type="entry name" value="DYNAMIN"/>
</dbReference>
<dbReference type="GO" id="GO:0003924">
    <property type="term" value="F:GTPase activity"/>
    <property type="evidence" value="ECO:0007669"/>
    <property type="project" value="InterPro"/>
</dbReference>
<dbReference type="InterPro" id="IPR000375">
    <property type="entry name" value="Dynamin_stalk"/>
</dbReference>
<dbReference type="Pfam" id="PF00350">
    <property type="entry name" value="Dynamin_N"/>
    <property type="match status" value="1"/>
</dbReference>
<dbReference type="InterPro" id="IPR001401">
    <property type="entry name" value="Dynamin_GTPase"/>
</dbReference>